<proteinExistence type="predicted"/>
<evidence type="ECO:0000313" key="1">
    <source>
        <dbReference type="EMBL" id="KAJ1144590.1"/>
    </source>
</evidence>
<dbReference type="Proteomes" id="UP001066276">
    <property type="component" value="Chromosome 6"/>
</dbReference>
<feature type="non-terminal residue" evidence="1">
    <location>
        <position position="49"/>
    </location>
</feature>
<name>A0AAV7R1U6_PLEWA</name>
<feature type="non-terminal residue" evidence="1">
    <location>
        <position position="1"/>
    </location>
</feature>
<comment type="caution">
    <text evidence="1">The sequence shown here is derived from an EMBL/GenBank/DDBJ whole genome shotgun (WGS) entry which is preliminary data.</text>
</comment>
<reference evidence="1" key="1">
    <citation type="journal article" date="2022" name="bioRxiv">
        <title>Sequencing and chromosome-scale assembly of the giantPleurodeles waltlgenome.</title>
        <authorList>
            <person name="Brown T."/>
            <person name="Elewa A."/>
            <person name="Iarovenko S."/>
            <person name="Subramanian E."/>
            <person name="Araus A.J."/>
            <person name="Petzold A."/>
            <person name="Susuki M."/>
            <person name="Suzuki K.-i.T."/>
            <person name="Hayashi T."/>
            <person name="Toyoda A."/>
            <person name="Oliveira C."/>
            <person name="Osipova E."/>
            <person name="Leigh N.D."/>
            <person name="Simon A."/>
            <person name="Yun M.H."/>
        </authorList>
    </citation>
    <scope>NUCLEOTIDE SEQUENCE</scope>
    <source>
        <strain evidence="1">20211129_DDA</strain>
        <tissue evidence="1">Liver</tissue>
    </source>
</reference>
<evidence type="ECO:0000313" key="2">
    <source>
        <dbReference type="Proteomes" id="UP001066276"/>
    </source>
</evidence>
<keyword evidence="2" id="KW-1185">Reference proteome</keyword>
<sequence length="49" mass="5938">TSKSLRRPERKWRTCNKVMMQNYSLRLTLCNRSSRLKTFHAQSLRIPLM</sequence>
<protein>
    <submittedName>
        <fullName evidence="1">Uncharacterized protein</fullName>
    </submittedName>
</protein>
<dbReference type="EMBL" id="JANPWB010000010">
    <property type="protein sequence ID" value="KAJ1144590.1"/>
    <property type="molecule type" value="Genomic_DNA"/>
</dbReference>
<dbReference type="AlphaFoldDB" id="A0AAV7R1U6"/>
<accession>A0AAV7R1U6</accession>
<gene>
    <name evidence="1" type="ORF">NDU88_010888</name>
</gene>
<organism evidence="1 2">
    <name type="scientific">Pleurodeles waltl</name>
    <name type="common">Iberian ribbed newt</name>
    <dbReference type="NCBI Taxonomy" id="8319"/>
    <lineage>
        <taxon>Eukaryota</taxon>
        <taxon>Metazoa</taxon>
        <taxon>Chordata</taxon>
        <taxon>Craniata</taxon>
        <taxon>Vertebrata</taxon>
        <taxon>Euteleostomi</taxon>
        <taxon>Amphibia</taxon>
        <taxon>Batrachia</taxon>
        <taxon>Caudata</taxon>
        <taxon>Salamandroidea</taxon>
        <taxon>Salamandridae</taxon>
        <taxon>Pleurodelinae</taxon>
        <taxon>Pleurodeles</taxon>
    </lineage>
</organism>